<sequence>MGWTTGRPRWAWSRPDTVTSLKHHAASLPPGHGDRQGSLVPCRVAGGRTGRARLTARHEIPTVLYIYATVCPIARHRAPRCQTARGCRP</sequence>
<gene>
    <name evidence="1" type="ORF">PAI11_23580</name>
</gene>
<organism evidence="1 2">
    <name type="scientific">Patulibacter medicamentivorans</name>
    <dbReference type="NCBI Taxonomy" id="1097667"/>
    <lineage>
        <taxon>Bacteria</taxon>
        <taxon>Bacillati</taxon>
        <taxon>Actinomycetota</taxon>
        <taxon>Thermoleophilia</taxon>
        <taxon>Solirubrobacterales</taxon>
        <taxon>Patulibacteraceae</taxon>
        <taxon>Patulibacter</taxon>
    </lineage>
</organism>
<name>H0E6A8_9ACTN</name>
<evidence type="ECO:0000313" key="1">
    <source>
        <dbReference type="EMBL" id="EHN10806.1"/>
    </source>
</evidence>
<dbReference type="EMBL" id="AGUD01000201">
    <property type="protein sequence ID" value="EHN10806.1"/>
    <property type="molecule type" value="Genomic_DNA"/>
</dbReference>
<proteinExistence type="predicted"/>
<dbReference type="AlphaFoldDB" id="H0E6A8"/>
<comment type="caution">
    <text evidence="1">The sequence shown here is derived from an EMBL/GenBank/DDBJ whole genome shotgun (WGS) entry which is preliminary data.</text>
</comment>
<reference evidence="1 2" key="1">
    <citation type="journal article" date="2013" name="Biodegradation">
        <title>Quantitative proteomic analysis of ibuprofen-degrading Patulibacter sp. strain I11.</title>
        <authorList>
            <person name="Almeida B."/>
            <person name="Kjeldal H."/>
            <person name="Lolas I."/>
            <person name="Knudsen A.D."/>
            <person name="Carvalho G."/>
            <person name="Nielsen K.L."/>
            <person name="Barreto Crespo M.T."/>
            <person name="Stensballe A."/>
            <person name="Nielsen J.L."/>
        </authorList>
    </citation>
    <scope>NUCLEOTIDE SEQUENCE [LARGE SCALE GENOMIC DNA]</scope>
    <source>
        <strain evidence="1 2">I11</strain>
    </source>
</reference>
<dbReference type="Proteomes" id="UP000005143">
    <property type="component" value="Unassembled WGS sequence"/>
</dbReference>
<protein>
    <submittedName>
        <fullName evidence="1">Uncharacterized protein</fullName>
    </submittedName>
</protein>
<evidence type="ECO:0000313" key="2">
    <source>
        <dbReference type="Proteomes" id="UP000005143"/>
    </source>
</evidence>
<accession>H0E6A8</accession>
<keyword evidence="2" id="KW-1185">Reference proteome</keyword>